<dbReference type="OrthoDB" id="192832at2759"/>
<evidence type="ECO:0000256" key="1">
    <source>
        <dbReference type="SAM" id="MobiDB-lite"/>
    </source>
</evidence>
<dbReference type="EMBL" id="NJET01000161">
    <property type="protein sequence ID" value="PHH60148.1"/>
    <property type="molecule type" value="Genomic_DNA"/>
</dbReference>
<evidence type="ECO:0000313" key="2">
    <source>
        <dbReference type="EMBL" id="PHH60148.1"/>
    </source>
</evidence>
<feature type="region of interest" description="Disordered" evidence="1">
    <location>
        <begin position="421"/>
        <end position="443"/>
    </location>
</feature>
<gene>
    <name evidence="2" type="ORF">CDD81_2066</name>
</gene>
<keyword evidence="3" id="KW-1185">Reference proteome</keyword>
<dbReference type="Gene3D" id="2.60.120.200">
    <property type="match status" value="1"/>
</dbReference>
<name>A0A2C5XEY5_9HYPO</name>
<proteinExistence type="predicted"/>
<comment type="caution">
    <text evidence="2">The sequence shown here is derived from an EMBL/GenBank/DDBJ whole genome shotgun (WGS) entry which is preliminary data.</text>
</comment>
<reference evidence="2 3" key="1">
    <citation type="submission" date="2017-06" db="EMBL/GenBank/DDBJ databases">
        <title>Ant-infecting Ophiocordyceps genomes reveal a high diversity of potential behavioral manipulation genes and a possible major role for enterotoxins.</title>
        <authorList>
            <person name="De Bekker C."/>
            <person name="Evans H.C."/>
            <person name="Brachmann A."/>
            <person name="Hughes D.P."/>
        </authorList>
    </citation>
    <scope>NUCLEOTIDE SEQUENCE [LARGE SCALE GENOMIC DNA]</scope>
    <source>
        <strain evidence="2 3">Map64</strain>
    </source>
</reference>
<protein>
    <submittedName>
        <fullName evidence="2">Uncharacterized protein</fullName>
    </submittedName>
</protein>
<organism evidence="2 3">
    <name type="scientific">Ophiocordyceps australis</name>
    <dbReference type="NCBI Taxonomy" id="1399860"/>
    <lineage>
        <taxon>Eukaryota</taxon>
        <taxon>Fungi</taxon>
        <taxon>Dikarya</taxon>
        <taxon>Ascomycota</taxon>
        <taxon>Pezizomycotina</taxon>
        <taxon>Sordariomycetes</taxon>
        <taxon>Hypocreomycetidae</taxon>
        <taxon>Hypocreales</taxon>
        <taxon>Ophiocordycipitaceae</taxon>
        <taxon>Ophiocordyceps</taxon>
    </lineage>
</organism>
<dbReference type="AlphaFoldDB" id="A0A2C5XEY5"/>
<feature type="region of interest" description="Disordered" evidence="1">
    <location>
        <begin position="1"/>
        <end position="20"/>
    </location>
</feature>
<dbReference type="Pfam" id="PF26113">
    <property type="entry name" value="GH16_XgeA"/>
    <property type="match status" value="1"/>
</dbReference>
<accession>A0A2C5XEY5</accession>
<sequence>MYTWTPGSEPPDLDSDTPDTSTWGTPSFWLGKGSCDLDRVFLPQKLIINLNLCGTLAYGEFWTNTQCNTITNYTECKDWVAKNPKEFAETYFQIKDIRIFKESETRTSSSVSMSTAVATSALSTGMETSSALASSMLSSASRETLAPTSSVALNTSAMSLAPSTSVKTLAPTSSVALNTSVKTLAPASSLVLSTSVNSSGNGAAPTTTLALISSSSTSHASLEAFATNSTTSKPASIVPTLNIKLSSSSANTTMPSSSSSSLHALGTPNTIMAAPTSSLPRASMSMRLASASSRSSSATLTPTRSWSDSSVTTAGAVAVETVTVYTTWLSTITSCPPSVTACPSGKVEQTVIPWYTTGVQVEPKQLALEQTIVYVYTITKCPVTVTNCPLGQVGTLTRCAGPECQASTTAAPVPTNGVVAGNPAANDAAPEPETITTEITSRS</sequence>
<dbReference type="Proteomes" id="UP000226192">
    <property type="component" value="Unassembled WGS sequence"/>
</dbReference>
<dbReference type="STRING" id="1399860.A0A2C5XEY5"/>
<evidence type="ECO:0000313" key="3">
    <source>
        <dbReference type="Proteomes" id="UP000226192"/>
    </source>
</evidence>